<protein>
    <submittedName>
        <fullName evidence="2">Uncharacterized protein</fullName>
    </submittedName>
</protein>
<feature type="compositionally biased region" description="Low complexity" evidence="1">
    <location>
        <begin position="161"/>
        <end position="171"/>
    </location>
</feature>
<evidence type="ECO:0000313" key="2">
    <source>
        <dbReference type="EMBL" id="MBO1751874.1"/>
    </source>
</evidence>
<accession>A0A939LQ14</accession>
<dbReference type="EMBL" id="JAGEMK010000003">
    <property type="protein sequence ID" value="MBO1751874.1"/>
    <property type="molecule type" value="Genomic_DNA"/>
</dbReference>
<gene>
    <name evidence="2" type="ORF">J4G33_08675</name>
</gene>
<name>A0A939LQ14_9CELL</name>
<feature type="region of interest" description="Disordered" evidence="1">
    <location>
        <begin position="161"/>
        <end position="182"/>
    </location>
</feature>
<dbReference type="Proteomes" id="UP000664209">
    <property type="component" value="Unassembled WGS sequence"/>
</dbReference>
<organism evidence="2 3">
    <name type="scientific">Actinotalea soli</name>
    <dbReference type="NCBI Taxonomy" id="2819234"/>
    <lineage>
        <taxon>Bacteria</taxon>
        <taxon>Bacillati</taxon>
        <taxon>Actinomycetota</taxon>
        <taxon>Actinomycetes</taxon>
        <taxon>Micrococcales</taxon>
        <taxon>Cellulomonadaceae</taxon>
        <taxon>Actinotalea</taxon>
    </lineage>
</organism>
<comment type="caution">
    <text evidence="2">The sequence shown here is derived from an EMBL/GenBank/DDBJ whole genome shotgun (WGS) entry which is preliminary data.</text>
</comment>
<reference evidence="2" key="1">
    <citation type="submission" date="2021-03" db="EMBL/GenBank/DDBJ databases">
        <title>Actinotalea soli sp. nov., isolated from soil.</title>
        <authorList>
            <person name="Ping W."/>
            <person name="Zhang J."/>
        </authorList>
    </citation>
    <scope>NUCLEOTIDE SEQUENCE</scope>
    <source>
        <strain evidence="2">BY-33</strain>
    </source>
</reference>
<sequence length="297" mass="30652">MGSPAARPARPDLPVLTGARRRALLPADQREQVDTAEERLPPAARGLVHRMLAAGASVGAVEGLASVWSGLGRQTQAAVLDPLRIGPALRQQDGTTCGSAVLTMLAATGDPALALWLASGTLLVEPGGRPHLPPELARATAEELDGLARRTVTARAAALHRAAHRATTTARPPTPPWPRRWGTPPWGAAAVARWVGLRFAHRPVTGTGSVGLQQAAHALDAGGPVLLYSGGRSAVRGPAPVLPRHVVLVLPAPQGPVVWEPAGGRTCPATGARLVADALGSAALGGWRHSAWVVLPR</sequence>
<dbReference type="AlphaFoldDB" id="A0A939LQ14"/>
<evidence type="ECO:0000256" key="1">
    <source>
        <dbReference type="SAM" id="MobiDB-lite"/>
    </source>
</evidence>
<evidence type="ECO:0000313" key="3">
    <source>
        <dbReference type="Proteomes" id="UP000664209"/>
    </source>
</evidence>
<dbReference type="RefSeq" id="WP_208055525.1">
    <property type="nucleotide sequence ID" value="NZ_JAGEMK010000003.1"/>
</dbReference>
<proteinExistence type="predicted"/>
<keyword evidence="3" id="KW-1185">Reference proteome</keyword>